<dbReference type="Gene3D" id="3.90.75.20">
    <property type="match status" value="1"/>
</dbReference>
<comment type="caution">
    <text evidence="3">The sequence shown here is derived from an EMBL/GenBank/DDBJ whole genome shotgun (WGS) entry which is preliminary data.</text>
</comment>
<evidence type="ECO:0000313" key="3">
    <source>
        <dbReference type="EMBL" id="MCU7551799.1"/>
    </source>
</evidence>
<reference evidence="3" key="1">
    <citation type="submission" date="2022-09" db="EMBL/GenBank/DDBJ databases">
        <authorList>
            <person name="Yuan C."/>
            <person name="Ke Z."/>
        </authorList>
    </citation>
    <scope>NUCLEOTIDE SEQUENCE</scope>
    <source>
        <strain evidence="3">LB-8</strain>
    </source>
</reference>
<dbReference type="Pfam" id="PF13392">
    <property type="entry name" value="HNH_3"/>
    <property type="match status" value="1"/>
</dbReference>
<organism evidence="3 4">
    <name type="scientific">Paraflavisolibacter caeni</name>
    <dbReference type="NCBI Taxonomy" id="2982496"/>
    <lineage>
        <taxon>Bacteria</taxon>
        <taxon>Pseudomonadati</taxon>
        <taxon>Bacteroidota</taxon>
        <taxon>Chitinophagia</taxon>
        <taxon>Chitinophagales</taxon>
        <taxon>Chitinophagaceae</taxon>
        <taxon>Paraflavisolibacter</taxon>
    </lineage>
</organism>
<dbReference type="SUPFAM" id="SSF54060">
    <property type="entry name" value="His-Me finger endonucleases"/>
    <property type="match status" value="1"/>
</dbReference>
<evidence type="ECO:0000259" key="2">
    <source>
        <dbReference type="Pfam" id="PF13392"/>
    </source>
</evidence>
<evidence type="ECO:0000259" key="1">
    <source>
        <dbReference type="Pfam" id="PF07463"/>
    </source>
</evidence>
<protein>
    <submittedName>
        <fullName evidence="3">NUMOD4 domain-containing protein</fullName>
    </submittedName>
</protein>
<dbReference type="GO" id="GO:0016788">
    <property type="term" value="F:hydrolase activity, acting on ester bonds"/>
    <property type="evidence" value="ECO:0007669"/>
    <property type="project" value="InterPro"/>
</dbReference>
<dbReference type="InterPro" id="IPR003615">
    <property type="entry name" value="HNH_nuc"/>
</dbReference>
<feature type="domain" description="NUMOD4" evidence="1">
    <location>
        <begin position="6"/>
        <end position="51"/>
    </location>
</feature>
<name>A0A9X3BH14_9BACT</name>
<proteinExistence type="predicted"/>
<evidence type="ECO:0000313" key="4">
    <source>
        <dbReference type="Proteomes" id="UP001155483"/>
    </source>
</evidence>
<dbReference type="RefSeq" id="WP_279299236.1">
    <property type="nucleotide sequence ID" value="NZ_JAOTIF010000023.1"/>
</dbReference>
<dbReference type="Pfam" id="PF07463">
    <property type="entry name" value="NUMOD4"/>
    <property type="match status" value="1"/>
</dbReference>
<dbReference type="InterPro" id="IPR010902">
    <property type="entry name" value="NUMOD4"/>
</dbReference>
<reference evidence="3" key="2">
    <citation type="submission" date="2023-04" db="EMBL/GenBank/DDBJ databases">
        <title>Paracnuella aquatica gen. nov., sp. nov., a member of the family Chitinophagaceae isolated from a hot spring.</title>
        <authorList>
            <person name="Wang C."/>
        </authorList>
    </citation>
    <scope>NUCLEOTIDE SEQUENCE</scope>
    <source>
        <strain evidence="3">LB-8</strain>
    </source>
</reference>
<accession>A0A9X3BH14</accession>
<sequence>MQELTWVPVKNYEGYYEINEKGEVRSLHKRNFHEIMPQRIGRGGYLTVSLSKRAKDYTEFVHRLLAFTFISNPEEKPWINHKDGNKLNNEIGNLEWCTPSENAKHAYETGLSKVPEKSCRKVIDTCTNKVYDSASQAAKALNIAYSTCKNYLNGGRTNPTCLRYAA</sequence>
<dbReference type="AlphaFoldDB" id="A0A9X3BH14"/>
<dbReference type="Proteomes" id="UP001155483">
    <property type="component" value="Unassembled WGS sequence"/>
</dbReference>
<feature type="domain" description="HNH nuclease" evidence="2">
    <location>
        <begin position="78"/>
        <end position="103"/>
    </location>
</feature>
<dbReference type="EMBL" id="JAOTIF010000023">
    <property type="protein sequence ID" value="MCU7551799.1"/>
    <property type="molecule type" value="Genomic_DNA"/>
</dbReference>
<dbReference type="InterPro" id="IPR044925">
    <property type="entry name" value="His-Me_finger_sf"/>
</dbReference>
<gene>
    <name evidence="3" type="ORF">OCK74_21945</name>
</gene>
<keyword evidence="4" id="KW-1185">Reference proteome</keyword>